<evidence type="ECO:0000259" key="5">
    <source>
        <dbReference type="PROSITE" id="PS50931"/>
    </source>
</evidence>
<gene>
    <name evidence="6" type="ORF">AB9R89_11760</name>
</gene>
<proteinExistence type="inferred from homology"/>
<keyword evidence="2" id="KW-0805">Transcription regulation</keyword>
<evidence type="ECO:0000256" key="1">
    <source>
        <dbReference type="ARBA" id="ARBA00009437"/>
    </source>
</evidence>
<dbReference type="SUPFAM" id="SSF46785">
    <property type="entry name" value="Winged helix' DNA-binding domain"/>
    <property type="match status" value="1"/>
</dbReference>
<dbReference type="PANTHER" id="PTHR30126">
    <property type="entry name" value="HTH-TYPE TRANSCRIPTIONAL REGULATOR"/>
    <property type="match status" value="1"/>
</dbReference>
<evidence type="ECO:0000313" key="7">
    <source>
        <dbReference type="Proteomes" id="UP001610706"/>
    </source>
</evidence>
<sequence length="293" mass="32205">MITLKQLRVFTSIARHGNLGGAADEVCLSRGAVSQSLSQLEQQLGSPLFDRVHPRLQLNDQGRRLQPVAEDILGRVADIEQQFEQGSQGEMLAGSLHIGASQTIGNYLLPALLARQPWLQAAVTITNTRNLCDMVARFELDMALIEGENRHADLEAQAWLTDEMCIVAARDHPLAGQGRLTPASLAGCNWVLREPRSGSREQFDHQLAPYLNGMGRTLELSTPEAVMQAVEQGLGLALISRLAVADRLALTRLAVLDVGLTLSRTLQLVWHRKKYHSALLRRFVDVCREAAPG</sequence>
<dbReference type="InterPro" id="IPR005119">
    <property type="entry name" value="LysR_subst-bd"/>
</dbReference>
<dbReference type="SUPFAM" id="SSF53850">
    <property type="entry name" value="Periplasmic binding protein-like II"/>
    <property type="match status" value="1"/>
</dbReference>
<dbReference type="Pfam" id="PF03466">
    <property type="entry name" value="LysR_substrate"/>
    <property type="match status" value="1"/>
</dbReference>
<reference evidence="6 7" key="1">
    <citation type="submission" date="2024-08" db="EMBL/GenBank/DDBJ databases">
        <title>Oceanimonas smirnovii Genome sequencing and assembly.</title>
        <authorList>
            <person name="Tang B."/>
        </authorList>
    </citation>
    <scope>NUCLEOTIDE SEQUENCE [LARGE SCALE GENOMIC DNA]</scope>
    <source>
        <strain evidence="6 7">OS2020-119</strain>
    </source>
</reference>
<organism evidence="6 7">
    <name type="scientific">Oceanimonas smirnovii</name>
    <dbReference type="NCBI Taxonomy" id="264574"/>
    <lineage>
        <taxon>Bacteria</taxon>
        <taxon>Pseudomonadati</taxon>
        <taxon>Pseudomonadota</taxon>
        <taxon>Gammaproteobacteria</taxon>
        <taxon>Aeromonadales</taxon>
        <taxon>Aeromonadaceae</taxon>
        <taxon>Oceanimonas</taxon>
    </lineage>
</organism>
<dbReference type="InterPro" id="IPR036388">
    <property type="entry name" value="WH-like_DNA-bd_sf"/>
</dbReference>
<dbReference type="Proteomes" id="UP001610706">
    <property type="component" value="Unassembled WGS sequence"/>
</dbReference>
<dbReference type="Gene3D" id="1.10.10.10">
    <property type="entry name" value="Winged helix-like DNA-binding domain superfamily/Winged helix DNA-binding domain"/>
    <property type="match status" value="1"/>
</dbReference>
<keyword evidence="7" id="KW-1185">Reference proteome</keyword>
<dbReference type="Pfam" id="PF00126">
    <property type="entry name" value="HTH_1"/>
    <property type="match status" value="1"/>
</dbReference>
<name>A0ABW7P3Q3_9GAMM</name>
<keyword evidence="4" id="KW-0804">Transcription</keyword>
<evidence type="ECO:0000313" key="6">
    <source>
        <dbReference type="EMBL" id="MFH7565999.1"/>
    </source>
</evidence>
<dbReference type="CDD" id="cd08420">
    <property type="entry name" value="PBP2_CysL_like"/>
    <property type="match status" value="1"/>
</dbReference>
<dbReference type="PROSITE" id="PS50931">
    <property type="entry name" value="HTH_LYSR"/>
    <property type="match status" value="1"/>
</dbReference>
<dbReference type="PANTHER" id="PTHR30126:SF94">
    <property type="entry name" value="LYSR FAMILY TRANSCRIPTIONAL REGULATOR"/>
    <property type="match status" value="1"/>
</dbReference>
<accession>A0ABW7P3Q3</accession>
<protein>
    <submittedName>
        <fullName evidence="6">LysR substrate-binding domain-containing protein</fullName>
    </submittedName>
</protein>
<feature type="domain" description="HTH lysR-type" evidence="5">
    <location>
        <begin position="2"/>
        <end position="59"/>
    </location>
</feature>
<evidence type="ECO:0000256" key="3">
    <source>
        <dbReference type="ARBA" id="ARBA00023125"/>
    </source>
</evidence>
<comment type="similarity">
    <text evidence="1">Belongs to the LysR transcriptional regulatory family.</text>
</comment>
<dbReference type="InterPro" id="IPR000847">
    <property type="entry name" value="LysR_HTH_N"/>
</dbReference>
<evidence type="ECO:0000256" key="4">
    <source>
        <dbReference type="ARBA" id="ARBA00023163"/>
    </source>
</evidence>
<dbReference type="InterPro" id="IPR036390">
    <property type="entry name" value="WH_DNA-bd_sf"/>
</dbReference>
<comment type="caution">
    <text evidence="6">The sequence shown here is derived from an EMBL/GenBank/DDBJ whole genome shotgun (WGS) entry which is preliminary data.</text>
</comment>
<dbReference type="EMBL" id="JBGFTR010000018">
    <property type="protein sequence ID" value="MFH7565999.1"/>
    <property type="molecule type" value="Genomic_DNA"/>
</dbReference>
<dbReference type="Gene3D" id="3.40.190.290">
    <property type="match status" value="1"/>
</dbReference>
<keyword evidence="3" id="KW-0238">DNA-binding</keyword>
<dbReference type="RefSeq" id="WP_395545618.1">
    <property type="nucleotide sequence ID" value="NZ_CP166302.1"/>
</dbReference>
<evidence type="ECO:0000256" key="2">
    <source>
        <dbReference type="ARBA" id="ARBA00023015"/>
    </source>
</evidence>